<organism evidence="1 2">
    <name type="scientific">Passalora fulva</name>
    <name type="common">Tomato leaf mold</name>
    <name type="synonym">Cladosporium fulvum</name>
    <dbReference type="NCBI Taxonomy" id="5499"/>
    <lineage>
        <taxon>Eukaryota</taxon>
        <taxon>Fungi</taxon>
        <taxon>Dikarya</taxon>
        <taxon>Ascomycota</taxon>
        <taxon>Pezizomycotina</taxon>
        <taxon>Dothideomycetes</taxon>
        <taxon>Dothideomycetidae</taxon>
        <taxon>Mycosphaerellales</taxon>
        <taxon>Mycosphaerellaceae</taxon>
        <taxon>Fulvia</taxon>
    </lineage>
</organism>
<gene>
    <name evidence="1" type="ORF">CLAFUR5_12487</name>
</gene>
<dbReference type="RefSeq" id="XP_047767173.1">
    <property type="nucleotide sequence ID" value="XM_047911635.1"/>
</dbReference>
<dbReference type="OrthoDB" id="10437112at2759"/>
<reference evidence="1" key="1">
    <citation type="submission" date="2021-12" db="EMBL/GenBank/DDBJ databases">
        <authorList>
            <person name="Zaccaron A."/>
            <person name="Stergiopoulos I."/>
        </authorList>
    </citation>
    <scope>NUCLEOTIDE SEQUENCE</scope>
    <source>
        <strain evidence="1">Race5_Kim</strain>
    </source>
</reference>
<name>A0A9Q8PI21_PASFU</name>
<reference evidence="1" key="2">
    <citation type="journal article" date="2022" name="Microb. Genom.">
        <title>A chromosome-scale genome assembly of the tomato pathogen Cladosporium fulvum reveals a compartmentalized genome architecture and the presence of a dispensable chromosome.</title>
        <authorList>
            <person name="Zaccaron A.Z."/>
            <person name="Chen L.H."/>
            <person name="Samaras A."/>
            <person name="Stergiopoulos I."/>
        </authorList>
    </citation>
    <scope>NUCLEOTIDE SEQUENCE</scope>
    <source>
        <strain evidence="1">Race5_Kim</strain>
    </source>
</reference>
<sequence>MATQQQNHHTQQLDVATQKHWLLQTPKELVADFNTKKGENLAVLKISIYLFQGDHVLLFHQRDRPYPGEQEEWIVPHDIVRVDRPASHPTQQAVATIPIRIRTLHYLASMRVPIPLLHEIQFMEFSKPEPLSIHSGETLHIWAILTLYPHPLPPETREAFLTTLNNNAVYRWATEADVNQNRIKTPAFDTDITRSDQLHILDLKAAFKRLSLCCKFNITHVPPLASLSTTGHHILASVLEARAMRYAGDAGRYGMILLSNTSPRNLIWGGVYDCRGV</sequence>
<evidence type="ECO:0000313" key="1">
    <source>
        <dbReference type="EMBL" id="UJO22807.1"/>
    </source>
</evidence>
<proteinExistence type="predicted"/>
<dbReference type="GeneID" id="71992365"/>
<dbReference type="AlphaFoldDB" id="A0A9Q8PI21"/>
<dbReference type="Proteomes" id="UP000756132">
    <property type="component" value="Chromosome 10"/>
</dbReference>
<protein>
    <submittedName>
        <fullName evidence="1">Uncharacterized protein</fullName>
    </submittedName>
</protein>
<evidence type="ECO:0000313" key="2">
    <source>
        <dbReference type="Proteomes" id="UP000756132"/>
    </source>
</evidence>
<dbReference type="EMBL" id="CP090172">
    <property type="protein sequence ID" value="UJO22807.1"/>
    <property type="molecule type" value="Genomic_DNA"/>
</dbReference>
<dbReference type="KEGG" id="ffu:CLAFUR5_12487"/>
<keyword evidence="2" id="KW-1185">Reference proteome</keyword>
<accession>A0A9Q8PI21</accession>